<dbReference type="RefSeq" id="WP_280882861.1">
    <property type="nucleotide sequence ID" value="NZ_JARXVH010000031.1"/>
</dbReference>
<dbReference type="Gene3D" id="3.30.565.10">
    <property type="entry name" value="Histidine kinase-like ATPase, C-terminal domain"/>
    <property type="match status" value="1"/>
</dbReference>
<accession>A0ABT6M0Y1</accession>
<gene>
    <name evidence="1" type="ORF">M2283_009559</name>
</gene>
<keyword evidence="2" id="KW-1185">Reference proteome</keyword>
<dbReference type="Proteomes" id="UP001160499">
    <property type="component" value="Unassembled WGS sequence"/>
</dbReference>
<dbReference type="InterPro" id="IPR036890">
    <property type="entry name" value="HATPase_C_sf"/>
</dbReference>
<reference evidence="1 2" key="1">
    <citation type="submission" date="2023-04" db="EMBL/GenBank/DDBJ databases">
        <title>Forest soil microbial communities from Buena Vista Peninsula, Colon Province, Panama.</title>
        <authorList>
            <person name="Bouskill N."/>
        </authorList>
    </citation>
    <scope>NUCLEOTIDE SEQUENCE [LARGE SCALE GENOMIC DNA]</scope>
    <source>
        <strain evidence="1 2">GGS1</strain>
    </source>
</reference>
<evidence type="ECO:0000313" key="1">
    <source>
        <dbReference type="EMBL" id="MDH6222210.1"/>
    </source>
</evidence>
<dbReference type="EMBL" id="JARXVH010000031">
    <property type="protein sequence ID" value="MDH6222210.1"/>
    <property type="molecule type" value="Genomic_DNA"/>
</dbReference>
<sequence length="157" mass="17489">MEHGGITVIPDLAHEETTWAEKEVFRANRHAAGNARLYTLMYLRWYLSVDHGFADIEDLAAIGHVLVANAVAYSGVPEYAEIPMQWALLQSGAFVIQVRDAQRDFPEFDKVLAWEPAEGERPRGLWTARQLGAEVTYAPKDSGKIVQAVIMPRSVPA</sequence>
<proteinExistence type="predicted"/>
<name>A0ABT6M0Y1_9ACTN</name>
<comment type="caution">
    <text evidence="1">The sequence shown here is derived from an EMBL/GenBank/DDBJ whole genome shotgun (WGS) entry which is preliminary data.</text>
</comment>
<protein>
    <recommendedName>
        <fullName evidence="3">Histidine kinase</fullName>
    </recommendedName>
</protein>
<evidence type="ECO:0008006" key="3">
    <source>
        <dbReference type="Google" id="ProtNLM"/>
    </source>
</evidence>
<evidence type="ECO:0000313" key="2">
    <source>
        <dbReference type="Proteomes" id="UP001160499"/>
    </source>
</evidence>
<organism evidence="1 2">
    <name type="scientific">Streptomyces pseudovenezuelae</name>
    <dbReference type="NCBI Taxonomy" id="67350"/>
    <lineage>
        <taxon>Bacteria</taxon>
        <taxon>Bacillati</taxon>
        <taxon>Actinomycetota</taxon>
        <taxon>Actinomycetes</taxon>
        <taxon>Kitasatosporales</taxon>
        <taxon>Streptomycetaceae</taxon>
        <taxon>Streptomyces</taxon>
        <taxon>Streptomyces aurantiacus group</taxon>
    </lineage>
</organism>